<evidence type="ECO:0000313" key="3">
    <source>
        <dbReference type="EMBL" id="SIQ03656.1"/>
    </source>
</evidence>
<accession>A0A1N6PHB4</accession>
<reference evidence="5" key="2">
    <citation type="submission" date="2017-03" db="EMBL/GenBank/DDBJ databases">
        <title>Bacillus sp. V-88(T) DSM27956, whole genome shotgun sequencing project.</title>
        <authorList>
            <person name="Dastager S.G."/>
            <person name="Neurgaonkar P.S."/>
            <person name="Dharne M.S."/>
        </authorList>
    </citation>
    <scope>NUCLEOTIDE SEQUENCE [LARGE SCALE GENOMIC DNA]</scope>
    <source>
        <strain evidence="5">DSM 25145</strain>
    </source>
</reference>
<proteinExistence type="predicted"/>
<keyword evidence="5" id="KW-1185">Reference proteome</keyword>
<dbReference type="AlphaFoldDB" id="A0A1N6PHB4"/>
<dbReference type="OrthoDB" id="2939102at2"/>
<protein>
    <submittedName>
        <fullName evidence="3">Stage III sporulation protein AH</fullName>
    </submittedName>
</protein>
<keyword evidence="1" id="KW-0812">Transmembrane</keyword>
<reference evidence="3 4" key="1">
    <citation type="submission" date="2017-01" db="EMBL/GenBank/DDBJ databases">
        <authorList>
            <person name="Mah S.A."/>
            <person name="Swanson W.J."/>
            <person name="Moy G.W."/>
            <person name="Vacquier V.D."/>
        </authorList>
    </citation>
    <scope>NUCLEOTIDE SEQUENCE [LARGE SCALE GENOMIC DNA]</scope>
    <source>
        <strain evidence="3 4">NIO-1016</strain>
    </source>
</reference>
<dbReference type="RefSeq" id="WP_045850942.1">
    <property type="nucleotide sequence ID" value="NZ_FTLX01000001.1"/>
</dbReference>
<dbReference type="STRING" id="1017273.SAMN05443094_101519"/>
<sequence length="174" mass="19483">MPKKQTVWLFTMVSLTAVLGVYYVTGPEKLLPASSLEEVIPETAEDVDVDVAIEEPASDEVFEMIRLEADEERSRLKEELTAKVASADLSAEEKDEAYTSMQQLDEQASSERMLETVIKSKGYEDALVRTMDGEVRITVKSDSHSTEAANELIRLAKEEMGEKMPVSVEFEPFK</sequence>
<dbReference type="EMBL" id="MWSK01000001">
    <property type="protein sequence ID" value="OXS80366.1"/>
    <property type="molecule type" value="Genomic_DNA"/>
</dbReference>
<dbReference type="Proteomes" id="UP000186385">
    <property type="component" value="Unassembled WGS sequence"/>
</dbReference>
<evidence type="ECO:0000256" key="1">
    <source>
        <dbReference type="SAM" id="Phobius"/>
    </source>
</evidence>
<keyword evidence="1" id="KW-0472">Membrane</keyword>
<name>A0A1N6PHB4_9BACI</name>
<feature type="transmembrane region" description="Helical" evidence="1">
    <location>
        <begin position="7"/>
        <end position="25"/>
    </location>
</feature>
<dbReference type="Pfam" id="PF12685">
    <property type="entry name" value="SpoIIIAH"/>
    <property type="match status" value="1"/>
</dbReference>
<evidence type="ECO:0000313" key="2">
    <source>
        <dbReference type="EMBL" id="OXS80366.1"/>
    </source>
</evidence>
<dbReference type="InterPro" id="IPR024232">
    <property type="entry name" value="SpoIIIAH"/>
</dbReference>
<organism evidence="3 4">
    <name type="scientific">Domibacillus enclensis</name>
    <dbReference type="NCBI Taxonomy" id="1017273"/>
    <lineage>
        <taxon>Bacteria</taxon>
        <taxon>Bacillati</taxon>
        <taxon>Bacillota</taxon>
        <taxon>Bacilli</taxon>
        <taxon>Bacillales</taxon>
        <taxon>Bacillaceae</taxon>
        <taxon>Domibacillus</taxon>
    </lineage>
</organism>
<dbReference type="EMBL" id="FTLX01000001">
    <property type="protein sequence ID" value="SIQ03656.1"/>
    <property type="molecule type" value="Genomic_DNA"/>
</dbReference>
<evidence type="ECO:0000313" key="5">
    <source>
        <dbReference type="Proteomes" id="UP000215545"/>
    </source>
</evidence>
<keyword evidence="1" id="KW-1133">Transmembrane helix</keyword>
<dbReference type="InterPro" id="IPR038503">
    <property type="entry name" value="SpoIIIAH_sf"/>
</dbReference>
<reference evidence="2" key="3">
    <citation type="submission" date="2017-03" db="EMBL/GenBank/DDBJ databases">
        <authorList>
            <person name="Dastager S.G."/>
            <person name="Neurgaonkar P.S."/>
            <person name="Dharne M.S."/>
        </authorList>
    </citation>
    <scope>NUCLEOTIDE SEQUENCE</scope>
    <source>
        <strain evidence="2">DSM 25145</strain>
    </source>
</reference>
<gene>
    <name evidence="2" type="ORF">B1B05_02490</name>
    <name evidence="3" type="ORF">SAMN05443094_101519</name>
</gene>
<dbReference type="Gene3D" id="1.10.287.4300">
    <property type="entry name" value="Stage III sporulation protein AH-like"/>
    <property type="match status" value="1"/>
</dbReference>
<dbReference type="Proteomes" id="UP000215545">
    <property type="component" value="Unassembled WGS sequence"/>
</dbReference>
<evidence type="ECO:0000313" key="4">
    <source>
        <dbReference type="Proteomes" id="UP000186385"/>
    </source>
</evidence>